<keyword evidence="2" id="KW-1185">Reference proteome</keyword>
<evidence type="ECO:0000313" key="2">
    <source>
        <dbReference type="Proteomes" id="UP000554766"/>
    </source>
</evidence>
<comment type="caution">
    <text evidence="1">The sequence shown here is derived from an EMBL/GenBank/DDBJ whole genome shotgun (WGS) entry which is preliminary data.</text>
</comment>
<organism evidence="1 2">
    <name type="scientific">Pyrobaculum arsenaticum</name>
    <dbReference type="NCBI Taxonomy" id="121277"/>
    <lineage>
        <taxon>Archaea</taxon>
        <taxon>Thermoproteota</taxon>
        <taxon>Thermoprotei</taxon>
        <taxon>Thermoproteales</taxon>
        <taxon>Thermoproteaceae</taxon>
        <taxon>Pyrobaculum</taxon>
    </lineage>
</organism>
<gene>
    <name evidence="1" type="ORF">HC235_06395</name>
</gene>
<protein>
    <recommendedName>
        <fullName evidence="3">PaREP1 domain containing protein</fullName>
    </recommendedName>
</protein>
<evidence type="ECO:0000313" key="1">
    <source>
        <dbReference type="EMBL" id="NYR15567.1"/>
    </source>
</evidence>
<evidence type="ECO:0008006" key="3">
    <source>
        <dbReference type="Google" id="ProtNLM"/>
    </source>
</evidence>
<dbReference type="Pfam" id="PF05942">
    <property type="entry name" value="PaREP1"/>
    <property type="match status" value="1"/>
</dbReference>
<accession>A0A7L4PAU8</accession>
<dbReference type="InterPro" id="IPR010268">
    <property type="entry name" value="PaREP1"/>
</dbReference>
<proteinExistence type="predicted"/>
<name>A0A7L4PAU8_9CREN</name>
<dbReference type="EMBL" id="JAAVJF010000002">
    <property type="protein sequence ID" value="NYR15567.1"/>
    <property type="molecule type" value="Genomic_DNA"/>
</dbReference>
<dbReference type="AlphaFoldDB" id="A0A7L4PAU8"/>
<sequence length="167" mass="19322">MKRYVDLELEKPWRDLKKYIEGRAKEARYEAELALRFLEAGLMRNAAGKAFQAFKALLGALAAKHREYLAQRYGSVKRLRNGKRVWYADWLIAAVPTSLLLELARDLSPLERPELMRYANIALNLHEFRYNGLDKSGVLSRYARISSVEEDVRALATYVEKRTSELT</sequence>
<dbReference type="Proteomes" id="UP000554766">
    <property type="component" value="Unassembled WGS sequence"/>
</dbReference>
<reference evidence="1 2" key="1">
    <citation type="journal article" date="2020" name="Nat. Commun.">
        <title>The structures of two archaeal type IV pili illuminate evolutionary relationships.</title>
        <authorList>
            <person name="Wang F."/>
            <person name="Baquero D.P."/>
            <person name="Su Z."/>
            <person name="Beltran L.C."/>
            <person name="Prangishvili D."/>
            <person name="Krupovic M."/>
            <person name="Egelman E.H."/>
        </authorList>
    </citation>
    <scope>NUCLEOTIDE SEQUENCE [LARGE SCALE GENOMIC DNA]</scope>
    <source>
        <strain evidence="1 2">2GA</strain>
    </source>
</reference>